<comment type="caution">
    <text evidence="2">The sequence shown here is derived from an EMBL/GenBank/DDBJ whole genome shotgun (WGS) entry which is preliminary data.</text>
</comment>
<dbReference type="EMBL" id="BAAARA010000001">
    <property type="protein sequence ID" value="GAA2329662.1"/>
    <property type="molecule type" value="Genomic_DNA"/>
</dbReference>
<keyword evidence="1" id="KW-0472">Membrane</keyword>
<keyword evidence="1" id="KW-1133">Transmembrane helix</keyword>
<protein>
    <recommendedName>
        <fullName evidence="4">DUF1206 domain-containing protein</fullName>
    </recommendedName>
</protein>
<keyword evidence="3" id="KW-1185">Reference proteome</keyword>
<reference evidence="3" key="1">
    <citation type="journal article" date="2019" name="Int. J. Syst. Evol. Microbiol.">
        <title>The Global Catalogue of Microorganisms (GCM) 10K type strain sequencing project: providing services to taxonomists for standard genome sequencing and annotation.</title>
        <authorList>
            <consortium name="The Broad Institute Genomics Platform"/>
            <consortium name="The Broad Institute Genome Sequencing Center for Infectious Disease"/>
            <person name="Wu L."/>
            <person name="Ma J."/>
        </authorList>
    </citation>
    <scope>NUCLEOTIDE SEQUENCE [LARGE SCALE GENOMIC DNA]</scope>
    <source>
        <strain evidence="3">JCM 16221</strain>
    </source>
</reference>
<proteinExistence type="predicted"/>
<evidence type="ECO:0000313" key="2">
    <source>
        <dbReference type="EMBL" id="GAA2329662.1"/>
    </source>
</evidence>
<organism evidence="2 3">
    <name type="scientific">Saccharopolyspora halophila</name>
    <dbReference type="NCBI Taxonomy" id="405551"/>
    <lineage>
        <taxon>Bacteria</taxon>
        <taxon>Bacillati</taxon>
        <taxon>Actinomycetota</taxon>
        <taxon>Actinomycetes</taxon>
        <taxon>Pseudonocardiales</taxon>
        <taxon>Pseudonocardiaceae</taxon>
        <taxon>Saccharopolyspora</taxon>
    </lineage>
</organism>
<sequence>MAGLELVVAIALTLFAFWAWQRGVITVHLPGPDGAREVVTRSLGSWLTGAVGAVTLAGLLLIDAIRQLVLAVKTRGSDAGT</sequence>
<accession>A0ABP5SEV7</accession>
<name>A0ABP5SEV7_9PSEU</name>
<evidence type="ECO:0000313" key="3">
    <source>
        <dbReference type="Proteomes" id="UP001501218"/>
    </source>
</evidence>
<feature type="transmembrane region" description="Helical" evidence="1">
    <location>
        <begin position="45"/>
        <end position="65"/>
    </location>
</feature>
<evidence type="ECO:0008006" key="4">
    <source>
        <dbReference type="Google" id="ProtNLM"/>
    </source>
</evidence>
<gene>
    <name evidence="2" type="ORF">GCM10009854_00570</name>
</gene>
<evidence type="ECO:0000256" key="1">
    <source>
        <dbReference type="SAM" id="Phobius"/>
    </source>
</evidence>
<dbReference type="Proteomes" id="UP001501218">
    <property type="component" value="Unassembled WGS sequence"/>
</dbReference>
<keyword evidence="1" id="KW-0812">Transmembrane</keyword>